<feature type="domain" description="BON" evidence="2">
    <location>
        <begin position="150"/>
        <end position="218"/>
    </location>
</feature>
<dbReference type="SMART" id="SM00749">
    <property type="entry name" value="BON"/>
    <property type="match status" value="3"/>
</dbReference>
<dbReference type="PROSITE" id="PS50914">
    <property type="entry name" value="BON"/>
    <property type="match status" value="3"/>
</dbReference>
<evidence type="ECO:0000313" key="4">
    <source>
        <dbReference type="Proteomes" id="UP000248395"/>
    </source>
</evidence>
<feature type="domain" description="BON" evidence="2">
    <location>
        <begin position="79"/>
        <end position="147"/>
    </location>
</feature>
<evidence type="ECO:0000259" key="2">
    <source>
        <dbReference type="PROSITE" id="PS50914"/>
    </source>
</evidence>
<comment type="caution">
    <text evidence="3">The sequence shown here is derived from an EMBL/GenBank/DDBJ whole genome shotgun (WGS) entry which is preliminary data.</text>
</comment>
<dbReference type="Pfam" id="PF04972">
    <property type="entry name" value="BON"/>
    <property type="match status" value="3"/>
</dbReference>
<protein>
    <submittedName>
        <fullName evidence="3">Osmotically-inducible protein OsmY</fullName>
    </submittedName>
</protein>
<sequence length="218" mass="23221">MIKNDAQLQSDVLAELKWDPAVTATHIGVEANQGVITLSGHVANFAEKWAAEKATQRVVGVQAIAVEITVDLPGSDKRSDADVSRAAANALQLMGGSCGKSIKVMVENGWVTLSGDVEWDFQRKAAIRMLRHVSGVTGVSSTINIRPKLQMLAVKDEVEAALKRRAIADINSITVSIDGPDITLGGTVHSWSERALANHAAACLPGVRNVIDNIRVVI</sequence>
<dbReference type="EMBL" id="QJKC01000010">
    <property type="protein sequence ID" value="PXX45915.1"/>
    <property type="molecule type" value="Genomic_DNA"/>
</dbReference>
<accession>A0A318JDU3</accession>
<dbReference type="InterPro" id="IPR051686">
    <property type="entry name" value="Lipoprotein_DolP"/>
</dbReference>
<dbReference type="PANTHER" id="PTHR34606:SF4">
    <property type="entry name" value="OUTER MEMBRANE LIPOPROTEIN DOLP"/>
    <property type="match status" value="1"/>
</dbReference>
<dbReference type="InterPro" id="IPR007055">
    <property type="entry name" value="BON_dom"/>
</dbReference>
<dbReference type="PANTHER" id="PTHR34606">
    <property type="entry name" value="BON DOMAIN-CONTAINING PROTEIN"/>
    <property type="match status" value="1"/>
</dbReference>
<name>A0A318JDU3_9NEIS</name>
<gene>
    <name evidence="3" type="ORF">DFR38_11013</name>
</gene>
<dbReference type="Gene3D" id="3.30.1340.30">
    <property type="match status" value="3"/>
</dbReference>
<feature type="domain" description="BON" evidence="2">
    <location>
        <begin position="4"/>
        <end position="72"/>
    </location>
</feature>
<keyword evidence="4" id="KW-1185">Reference proteome</keyword>
<dbReference type="AlphaFoldDB" id="A0A318JDU3"/>
<keyword evidence="1" id="KW-0732">Signal</keyword>
<evidence type="ECO:0000313" key="3">
    <source>
        <dbReference type="EMBL" id="PXX45915.1"/>
    </source>
</evidence>
<reference evidence="3 4" key="1">
    <citation type="submission" date="2018-05" db="EMBL/GenBank/DDBJ databases">
        <title>Genomic Encyclopedia of Type Strains, Phase IV (KMG-IV): sequencing the most valuable type-strain genomes for metagenomic binning, comparative biology and taxonomic classification.</title>
        <authorList>
            <person name="Goeker M."/>
        </authorList>
    </citation>
    <scope>NUCLEOTIDE SEQUENCE [LARGE SCALE GENOMIC DNA]</scope>
    <source>
        <strain evidence="3 4">DSM 25134</strain>
    </source>
</reference>
<dbReference type="Proteomes" id="UP000248395">
    <property type="component" value="Unassembled WGS sequence"/>
</dbReference>
<organism evidence="3 4">
    <name type="scientific">Aquitalea magnusonii</name>
    <dbReference type="NCBI Taxonomy" id="332411"/>
    <lineage>
        <taxon>Bacteria</taxon>
        <taxon>Pseudomonadati</taxon>
        <taxon>Pseudomonadota</taxon>
        <taxon>Betaproteobacteria</taxon>
        <taxon>Neisseriales</taxon>
        <taxon>Chromobacteriaceae</taxon>
        <taxon>Aquitalea</taxon>
    </lineage>
</organism>
<proteinExistence type="predicted"/>
<dbReference type="RefSeq" id="WP_204377390.1">
    <property type="nucleotide sequence ID" value="NZ_LNQU01000002.1"/>
</dbReference>
<dbReference type="InterPro" id="IPR014004">
    <property type="entry name" value="Transpt-assoc_nodulatn_dom_bac"/>
</dbReference>
<evidence type="ECO:0000256" key="1">
    <source>
        <dbReference type="ARBA" id="ARBA00022729"/>
    </source>
</evidence>